<keyword evidence="3" id="KW-1185">Reference proteome</keyword>
<dbReference type="RefSeq" id="WP_044009793.1">
    <property type="nucleotide sequence ID" value="NZ_AWTT01000001.1"/>
</dbReference>
<dbReference type="Pfam" id="PF01327">
    <property type="entry name" value="Pep_deformylase"/>
    <property type="match status" value="1"/>
</dbReference>
<name>A0A0D1A8Z3_9LACO</name>
<dbReference type="EC" id="3.5.1.88" evidence="2"/>
<dbReference type="InterPro" id="IPR036821">
    <property type="entry name" value="Peptide_deformylase_sf"/>
</dbReference>
<sequence>MIKPINQDKNFLAIPAERATKDDMLTVRDLIDTLVAHQDNCVGMAANMIGVNKRIIICQIRLLPVIMINPVITSKSNAYQTKEGCLSLTGQRHTTRYENIEVTYENQNFNKQRQAFKGWIAQIIQHEVDHCDGIII</sequence>
<comment type="caution">
    <text evidence="2">The sequence shown here is derived from an EMBL/GenBank/DDBJ whole genome shotgun (WGS) entry which is preliminary data.</text>
</comment>
<dbReference type="PATRIC" id="fig|1335616.4.peg.37"/>
<dbReference type="AlphaFoldDB" id="A0A0D1A8Z3"/>
<accession>A0A0D1A8Z3</accession>
<dbReference type="PRINTS" id="PR01576">
    <property type="entry name" value="PDEFORMYLASE"/>
</dbReference>
<dbReference type="NCBIfam" id="NF006670">
    <property type="entry name" value="PRK09218.1"/>
    <property type="match status" value="1"/>
</dbReference>
<dbReference type="EMBL" id="AWTT01000001">
    <property type="protein sequence ID" value="KIS04300.1"/>
    <property type="molecule type" value="Genomic_DNA"/>
</dbReference>
<dbReference type="OrthoDB" id="9784988at2"/>
<evidence type="ECO:0000313" key="3">
    <source>
        <dbReference type="Proteomes" id="UP000032279"/>
    </source>
</evidence>
<dbReference type="PANTHER" id="PTHR10458:SF22">
    <property type="entry name" value="PEPTIDE DEFORMYLASE"/>
    <property type="match status" value="1"/>
</dbReference>
<dbReference type="PANTHER" id="PTHR10458">
    <property type="entry name" value="PEPTIDE DEFORMYLASE"/>
    <property type="match status" value="1"/>
</dbReference>
<protein>
    <submittedName>
        <fullName evidence="2">Peptide deformylase</fullName>
        <ecNumber evidence="2">3.5.1.88</ecNumber>
    </submittedName>
</protein>
<comment type="similarity">
    <text evidence="1">Belongs to the polypeptide deformylase family.</text>
</comment>
<organism evidence="2 3">
    <name type="scientific">Paucilactobacillus wasatchensis</name>
    <dbReference type="NCBI Taxonomy" id="1335616"/>
    <lineage>
        <taxon>Bacteria</taxon>
        <taxon>Bacillati</taxon>
        <taxon>Bacillota</taxon>
        <taxon>Bacilli</taxon>
        <taxon>Lactobacillales</taxon>
        <taxon>Lactobacillaceae</taxon>
        <taxon>Paucilactobacillus</taxon>
    </lineage>
</organism>
<dbReference type="STRING" id="1335616.WDC_0037"/>
<dbReference type="InterPro" id="IPR023635">
    <property type="entry name" value="Peptide_deformylase"/>
</dbReference>
<dbReference type="CDD" id="cd00487">
    <property type="entry name" value="Pep_deformylase"/>
    <property type="match status" value="1"/>
</dbReference>
<proteinExistence type="inferred from homology"/>
<dbReference type="PIRSF" id="PIRSF004749">
    <property type="entry name" value="Pep_def"/>
    <property type="match status" value="1"/>
</dbReference>
<dbReference type="SUPFAM" id="SSF56420">
    <property type="entry name" value="Peptide deformylase"/>
    <property type="match status" value="1"/>
</dbReference>
<keyword evidence="2" id="KW-0378">Hydrolase</keyword>
<evidence type="ECO:0000256" key="1">
    <source>
        <dbReference type="ARBA" id="ARBA00010759"/>
    </source>
</evidence>
<evidence type="ECO:0000313" key="2">
    <source>
        <dbReference type="EMBL" id="KIS04300.1"/>
    </source>
</evidence>
<dbReference type="Proteomes" id="UP000032279">
    <property type="component" value="Unassembled WGS sequence"/>
</dbReference>
<reference evidence="2 3" key="1">
    <citation type="submission" date="2013-08" db="EMBL/GenBank/DDBJ databases">
        <title>Lactobacillus wasatchii sp. WDC04, a late gas producing bacteria isolated from aged chedder cheese.</title>
        <authorList>
            <person name="Oberg C.J."/>
            <person name="Culumber M."/>
            <person name="McMahon D.J."/>
            <person name="Broadbent J.R."/>
            <person name="Oberg T.S."/>
            <person name="Ortaki F."/>
        </authorList>
    </citation>
    <scope>NUCLEOTIDE SEQUENCE [LARGE SCALE GENOMIC DNA]</scope>
    <source>
        <strain evidence="2 3">WDC04</strain>
    </source>
</reference>
<dbReference type="Gene3D" id="3.90.45.10">
    <property type="entry name" value="Peptide deformylase"/>
    <property type="match status" value="1"/>
</dbReference>
<gene>
    <name evidence="2" type="ORF">WDC_0037</name>
</gene>
<dbReference type="GO" id="GO:0042586">
    <property type="term" value="F:peptide deformylase activity"/>
    <property type="evidence" value="ECO:0007669"/>
    <property type="project" value="UniProtKB-EC"/>
</dbReference>